<dbReference type="Gene3D" id="3.40.30.10">
    <property type="entry name" value="Glutaredoxin"/>
    <property type="match status" value="1"/>
</dbReference>
<evidence type="ECO:0000256" key="8">
    <source>
        <dbReference type="PIRSR" id="PIRSR001488-1"/>
    </source>
</evidence>
<evidence type="ECO:0000313" key="11">
    <source>
        <dbReference type="EMBL" id="OGI47820.1"/>
    </source>
</evidence>
<keyword evidence="5 7" id="KW-1015">Disulfide bond</keyword>
<dbReference type="STRING" id="1817760.A2151_01290"/>
<organism evidence="11 12">
    <name type="scientific">Candidatus Muproteobacteria bacterium RBG_16_65_34</name>
    <dbReference type="NCBI Taxonomy" id="1817760"/>
    <lineage>
        <taxon>Bacteria</taxon>
        <taxon>Pseudomonadati</taxon>
        <taxon>Pseudomonadota</taxon>
        <taxon>Candidatus Muproteobacteria</taxon>
    </lineage>
</organism>
<feature type="domain" description="Thioredoxin" evidence="10">
    <location>
        <begin position="9"/>
        <end position="151"/>
    </location>
</feature>
<comment type="caution">
    <text evidence="11">The sequence shown here is derived from an EMBL/GenBank/DDBJ whole genome shotgun (WGS) entry which is preliminary data.</text>
</comment>
<dbReference type="PANTHER" id="PTHR35891">
    <property type="entry name" value="THIOL:DISULFIDE INTERCHANGE PROTEIN DSBA"/>
    <property type="match status" value="1"/>
</dbReference>
<evidence type="ECO:0000256" key="4">
    <source>
        <dbReference type="ARBA" id="ARBA00022764"/>
    </source>
</evidence>
<accession>A0A1F6TRT4</accession>
<evidence type="ECO:0000259" key="10">
    <source>
        <dbReference type="PROSITE" id="PS51352"/>
    </source>
</evidence>
<protein>
    <recommendedName>
        <fullName evidence="7">Thiol:disulfide interchange protein</fullName>
    </recommendedName>
</protein>
<dbReference type="SUPFAM" id="SSF52833">
    <property type="entry name" value="Thioredoxin-like"/>
    <property type="match status" value="1"/>
</dbReference>
<evidence type="ECO:0000256" key="6">
    <source>
        <dbReference type="ARBA" id="ARBA00023284"/>
    </source>
</evidence>
<comment type="similarity">
    <text evidence="2">Belongs to the thioredoxin family. DsbA subfamily.</text>
</comment>
<dbReference type="GO" id="GO:0016491">
    <property type="term" value="F:oxidoreductase activity"/>
    <property type="evidence" value="ECO:0007669"/>
    <property type="project" value="InterPro"/>
</dbReference>
<reference evidence="11 12" key="1">
    <citation type="journal article" date="2016" name="Nat. Commun.">
        <title>Thousands of microbial genomes shed light on interconnected biogeochemical processes in an aquifer system.</title>
        <authorList>
            <person name="Anantharaman K."/>
            <person name="Brown C.T."/>
            <person name="Hug L.A."/>
            <person name="Sharon I."/>
            <person name="Castelle C.J."/>
            <person name="Probst A.J."/>
            <person name="Thomas B.C."/>
            <person name="Singh A."/>
            <person name="Wilkins M.J."/>
            <person name="Karaoz U."/>
            <person name="Brodie E.L."/>
            <person name="Williams K.H."/>
            <person name="Hubbard S.S."/>
            <person name="Banfield J.F."/>
        </authorList>
    </citation>
    <scope>NUCLEOTIDE SEQUENCE [LARGE SCALE GENOMIC DNA]</scope>
</reference>
<dbReference type="InterPro" id="IPR036249">
    <property type="entry name" value="Thioredoxin-like_sf"/>
</dbReference>
<dbReference type="AlphaFoldDB" id="A0A1F6TRT4"/>
<dbReference type="PIRSF" id="PIRSF001488">
    <property type="entry name" value="Tdi_protein"/>
    <property type="match status" value="1"/>
</dbReference>
<sequence>MRRLISVLLLAVLSIPFARAAEPYEVGRHYLELPFPQPVETGAKIEVREFFWYGCSHCYAFEPALNRWLGKLPANAQFVRTPGTAPKWLTQAQAFYAFESLGVTEKLHGPLFRAIHDNKQRLDDEASLAQFVGGLGVDANAFRQAFNSFGVRMRVEKARKMNEDFDVHSVPVIVVDGQYLTSPAMAGNGEAATKVVEFLIRKAAKGRKGAGKR</sequence>
<dbReference type="EMBL" id="MFSU01000045">
    <property type="protein sequence ID" value="OGI47820.1"/>
    <property type="molecule type" value="Genomic_DNA"/>
</dbReference>
<feature type="chain" id="PRO_5009526806" description="Thiol:disulfide interchange protein" evidence="9">
    <location>
        <begin position="21"/>
        <end position="213"/>
    </location>
</feature>
<evidence type="ECO:0000256" key="3">
    <source>
        <dbReference type="ARBA" id="ARBA00022729"/>
    </source>
</evidence>
<dbReference type="InterPro" id="IPR023205">
    <property type="entry name" value="DsbA/DsbL"/>
</dbReference>
<dbReference type="InterPro" id="IPR013766">
    <property type="entry name" value="Thioredoxin_domain"/>
</dbReference>
<dbReference type="Pfam" id="PF01323">
    <property type="entry name" value="DSBA"/>
    <property type="match status" value="1"/>
</dbReference>
<dbReference type="CDD" id="cd03019">
    <property type="entry name" value="DsbA_DsbA"/>
    <property type="match status" value="1"/>
</dbReference>
<evidence type="ECO:0000256" key="2">
    <source>
        <dbReference type="ARBA" id="ARBA00005791"/>
    </source>
</evidence>
<dbReference type="Proteomes" id="UP000178885">
    <property type="component" value="Unassembled WGS sequence"/>
</dbReference>
<evidence type="ECO:0000313" key="12">
    <source>
        <dbReference type="Proteomes" id="UP000178885"/>
    </source>
</evidence>
<gene>
    <name evidence="11" type="ORF">A2151_01290</name>
</gene>
<dbReference type="PANTHER" id="PTHR35891:SF2">
    <property type="entry name" value="THIOL:DISULFIDE INTERCHANGE PROTEIN DSBA"/>
    <property type="match status" value="1"/>
</dbReference>
<dbReference type="InterPro" id="IPR050824">
    <property type="entry name" value="Thiol_disulfide_DsbA"/>
</dbReference>
<keyword evidence="4 7" id="KW-0574">Periplasm</keyword>
<keyword evidence="6" id="KW-0676">Redox-active center</keyword>
<dbReference type="PROSITE" id="PS51352">
    <property type="entry name" value="THIOREDOXIN_2"/>
    <property type="match status" value="1"/>
</dbReference>
<proteinExistence type="inferred from homology"/>
<feature type="signal peptide" evidence="9">
    <location>
        <begin position="1"/>
        <end position="20"/>
    </location>
</feature>
<keyword evidence="3 9" id="KW-0732">Signal</keyword>
<evidence type="ECO:0000256" key="7">
    <source>
        <dbReference type="PIRNR" id="PIRNR001488"/>
    </source>
</evidence>
<evidence type="ECO:0000256" key="1">
    <source>
        <dbReference type="ARBA" id="ARBA00004418"/>
    </source>
</evidence>
<evidence type="ECO:0000256" key="5">
    <source>
        <dbReference type="ARBA" id="ARBA00023157"/>
    </source>
</evidence>
<evidence type="ECO:0000256" key="9">
    <source>
        <dbReference type="SAM" id="SignalP"/>
    </source>
</evidence>
<dbReference type="InterPro" id="IPR001853">
    <property type="entry name" value="DSBA-like_thioredoxin_dom"/>
</dbReference>
<feature type="disulfide bond" description="Redox-active" evidence="8">
    <location>
        <begin position="55"/>
        <end position="58"/>
    </location>
</feature>
<name>A0A1F6TRT4_9PROT</name>
<dbReference type="GO" id="GO:0042597">
    <property type="term" value="C:periplasmic space"/>
    <property type="evidence" value="ECO:0007669"/>
    <property type="project" value="UniProtKB-SubCell"/>
</dbReference>
<comment type="subcellular location">
    <subcellularLocation>
        <location evidence="1 7">Periplasm</location>
    </subcellularLocation>
</comment>